<dbReference type="EMBL" id="DUZY01000002">
    <property type="protein sequence ID" value="DAD26780.1"/>
    <property type="molecule type" value="Genomic_DNA"/>
</dbReference>
<reference evidence="1 2" key="1">
    <citation type="journal article" date="2020" name="Mol. Biol. Evol.">
        <title>Distinct Expression and Methylation Patterns for Genes with Different Fates following a Single Whole-Genome Duplication in Flowering Plants.</title>
        <authorList>
            <person name="Shi T."/>
            <person name="Rahmani R.S."/>
            <person name="Gugger P.F."/>
            <person name="Wang M."/>
            <person name="Li H."/>
            <person name="Zhang Y."/>
            <person name="Li Z."/>
            <person name="Wang Q."/>
            <person name="Van de Peer Y."/>
            <person name="Marchal K."/>
            <person name="Chen J."/>
        </authorList>
    </citation>
    <scope>NUCLEOTIDE SEQUENCE [LARGE SCALE GENOMIC DNA]</scope>
    <source>
        <tissue evidence="1">Leaf</tissue>
    </source>
</reference>
<evidence type="ECO:0000313" key="2">
    <source>
        <dbReference type="Proteomes" id="UP000607653"/>
    </source>
</evidence>
<proteinExistence type="predicted"/>
<dbReference type="Proteomes" id="UP000607653">
    <property type="component" value="Unassembled WGS sequence"/>
</dbReference>
<gene>
    <name evidence="1" type="ORF">HUJ06_028248</name>
</gene>
<dbReference type="AlphaFoldDB" id="A0A822Y2D2"/>
<keyword evidence="2" id="KW-1185">Reference proteome</keyword>
<evidence type="ECO:0000313" key="1">
    <source>
        <dbReference type="EMBL" id="DAD26780.1"/>
    </source>
</evidence>
<protein>
    <submittedName>
        <fullName evidence="1">Uncharacterized protein</fullName>
    </submittedName>
</protein>
<organism evidence="1 2">
    <name type="scientific">Nelumbo nucifera</name>
    <name type="common">Sacred lotus</name>
    <dbReference type="NCBI Taxonomy" id="4432"/>
    <lineage>
        <taxon>Eukaryota</taxon>
        <taxon>Viridiplantae</taxon>
        <taxon>Streptophyta</taxon>
        <taxon>Embryophyta</taxon>
        <taxon>Tracheophyta</taxon>
        <taxon>Spermatophyta</taxon>
        <taxon>Magnoliopsida</taxon>
        <taxon>Proteales</taxon>
        <taxon>Nelumbonaceae</taxon>
        <taxon>Nelumbo</taxon>
    </lineage>
</organism>
<comment type="caution">
    <text evidence="1">The sequence shown here is derived from an EMBL/GenBank/DDBJ whole genome shotgun (WGS) entry which is preliminary data.</text>
</comment>
<sequence length="75" mass="8773">MPGKIVEIIRRLIKIYIRECNRNRVCSPKQCSRHYLIYGSSLRHSLVYVLPICNLNNFDFTNFLNQTDSNLTDPG</sequence>
<accession>A0A822Y2D2</accession>
<name>A0A822Y2D2_NELNU</name>